<evidence type="ECO:0000313" key="1">
    <source>
        <dbReference type="EMBL" id="GBM31353.1"/>
    </source>
</evidence>
<dbReference type="EMBL" id="BGPR01093539">
    <property type="protein sequence ID" value="GBM31353.1"/>
    <property type="molecule type" value="Genomic_DNA"/>
</dbReference>
<reference evidence="1 2" key="1">
    <citation type="journal article" date="2019" name="Sci. Rep.">
        <title>Orb-weaving spider Araneus ventricosus genome elucidates the spidroin gene catalogue.</title>
        <authorList>
            <person name="Kono N."/>
            <person name="Nakamura H."/>
            <person name="Ohtoshi R."/>
            <person name="Moran D.A.P."/>
            <person name="Shinohara A."/>
            <person name="Yoshida Y."/>
            <person name="Fujiwara M."/>
            <person name="Mori M."/>
            <person name="Tomita M."/>
            <person name="Arakawa K."/>
        </authorList>
    </citation>
    <scope>NUCLEOTIDE SEQUENCE [LARGE SCALE GENOMIC DNA]</scope>
</reference>
<protein>
    <submittedName>
        <fullName evidence="1">Uncharacterized protein</fullName>
    </submittedName>
</protein>
<sequence length="58" mass="6335">RSRAVAGDGYWDPCLSSRALAATAIRQPLYANWHAPCEPNPRYATGCRPDCGERGCLI</sequence>
<keyword evidence="2" id="KW-1185">Reference proteome</keyword>
<name>A0A4Y2EPZ0_ARAVE</name>
<organism evidence="1 2">
    <name type="scientific">Araneus ventricosus</name>
    <name type="common">Orbweaver spider</name>
    <name type="synonym">Epeira ventricosa</name>
    <dbReference type="NCBI Taxonomy" id="182803"/>
    <lineage>
        <taxon>Eukaryota</taxon>
        <taxon>Metazoa</taxon>
        <taxon>Ecdysozoa</taxon>
        <taxon>Arthropoda</taxon>
        <taxon>Chelicerata</taxon>
        <taxon>Arachnida</taxon>
        <taxon>Araneae</taxon>
        <taxon>Araneomorphae</taxon>
        <taxon>Entelegynae</taxon>
        <taxon>Araneoidea</taxon>
        <taxon>Araneidae</taxon>
        <taxon>Araneus</taxon>
    </lineage>
</organism>
<feature type="non-terminal residue" evidence="1">
    <location>
        <position position="1"/>
    </location>
</feature>
<dbReference type="Proteomes" id="UP000499080">
    <property type="component" value="Unassembled WGS sequence"/>
</dbReference>
<accession>A0A4Y2EPZ0</accession>
<comment type="caution">
    <text evidence="1">The sequence shown here is derived from an EMBL/GenBank/DDBJ whole genome shotgun (WGS) entry which is preliminary data.</text>
</comment>
<proteinExistence type="predicted"/>
<evidence type="ECO:0000313" key="2">
    <source>
        <dbReference type="Proteomes" id="UP000499080"/>
    </source>
</evidence>
<dbReference type="AlphaFoldDB" id="A0A4Y2EPZ0"/>
<gene>
    <name evidence="1" type="ORF">AVEN_266672_1</name>
</gene>